<dbReference type="Gene3D" id="1.20.1070.10">
    <property type="entry name" value="Rhodopsin 7-helix transmembrane proteins"/>
    <property type="match status" value="1"/>
</dbReference>
<dbReference type="Pfam" id="PF10317">
    <property type="entry name" value="7TM_GPCR_Srd"/>
    <property type="match status" value="1"/>
</dbReference>
<keyword evidence="1" id="KW-1133">Transmembrane helix</keyword>
<sequence length="337" mass="38379">METTVNGLSIIFNCYLLYLIQYYSTFGVKVYKYLLTADALLDLALAVVVFIAQPVGLTGDGYTVMISNGFFAGWSPVVDSLLITLFAFILHTNVLWIPVQFVYRYRLLCKENENSRQANILIVTVATLYSLIAWFVVSAMCQVREEFQAKGEYVLDLNDWPKHDERRITYYVGSYVKDWRMITWLFLWIITCSASIFIVIWCEKRIIKSFKQFGRPTQASTQKMHKDFHRALLAMAICPLITTCIPLFYFCVTIGFSLCPGKISSIMSLGTTCITLFNPLTTILFLRCYRRAAVRLITCGLRSNVVDPGETAIQKNIISGQNHSPQAYAISNNNPMI</sequence>
<feature type="transmembrane region" description="Helical" evidence="1">
    <location>
        <begin position="6"/>
        <end position="23"/>
    </location>
</feature>
<proteinExistence type="predicted"/>
<dbReference type="Proteomes" id="UP001201812">
    <property type="component" value="Unassembled WGS sequence"/>
</dbReference>
<name>A0AAD4QS83_9BILA</name>
<accession>A0AAD4QS83</accession>
<gene>
    <name evidence="2" type="ORF">DdX_19636</name>
</gene>
<dbReference type="AlphaFoldDB" id="A0AAD4QS83"/>
<evidence type="ECO:0000313" key="2">
    <source>
        <dbReference type="EMBL" id="KAI1695327.1"/>
    </source>
</evidence>
<dbReference type="EMBL" id="JAKKPZ010000414">
    <property type="protein sequence ID" value="KAI1695327.1"/>
    <property type="molecule type" value="Genomic_DNA"/>
</dbReference>
<feature type="transmembrane region" description="Helical" evidence="1">
    <location>
        <begin position="118"/>
        <end position="137"/>
    </location>
</feature>
<keyword evidence="1" id="KW-0472">Membrane</keyword>
<feature type="transmembrane region" description="Helical" evidence="1">
    <location>
        <begin position="72"/>
        <end position="97"/>
    </location>
</feature>
<feature type="transmembrane region" description="Helical" evidence="1">
    <location>
        <begin position="263"/>
        <end position="286"/>
    </location>
</feature>
<keyword evidence="3" id="KW-1185">Reference proteome</keyword>
<organism evidence="2 3">
    <name type="scientific">Ditylenchus destructor</name>
    <dbReference type="NCBI Taxonomy" id="166010"/>
    <lineage>
        <taxon>Eukaryota</taxon>
        <taxon>Metazoa</taxon>
        <taxon>Ecdysozoa</taxon>
        <taxon>Nematoda</taxon>
        <taxon>Chromadorea</taxon>
        <taxon>Rhabditida</taxon>
        <taxon>Tylenchina</taxon>
        <taxon>Tylenchomorpha</taxon>
        <taxon>Sphaerularioidea</taxon>
        <taxon>Anguinidae</taxon>
        <taxon>Anguininae</taxon>
        <taxon>Ditylenchus</taxon>
    </lineage>
</organism>
<keyword evidence="1" id="KW-0812">Transmembrane</keyword>
<comment type="caution">
    <text evidence="2">The sequence shown here is derived from an EMBL/GenBank/DDBJ whole genome shotgun (WGS) entry which is preliminary data.</text>
</comment>
<protein>
    <submittedName>
        <fullName evidence="2">Serpentine type 7TM GPCR chemoreceptor srd domain-containing protein</fullName>
    </submittedName>
</protein>
<feature type="transmembrane region" description="Helical" evidence="1">
    <location>
        <begin position="232"/>
        <end position="257"/>
    </location>
</feature>
<reference evidence="2" key="1">
    <citation type="submission" date="2022-01" db="EMBL/GenBank/DDBJ databases">
        <title>Genome Sequence Resource for Two Populations of Ditylenchus destructor, the Migratory Endoparasitic Phytonematode.</title>
        <authorList>
            <person name="Zhang H."/>
            <person name="Lin R."/>
            <person name="Xie B."/>
        </authorList>
    </citation>
    <scope>NUCLEOTIDE SEQUENCE</scope>
    <source>
        <strain evidence="2">BazhouSP</strain>
    </source>
</reference>
<feature type="transmembrane region" description="Helical" evidence="1">
    <location>
        <begin position="181"/>
        <end position="202"/>
    </location>
</feature>
<evidence type="ECO:0000313" key="3">
    <source>
        <dbReference type="Proteomes" id="UP001201812"/>
    </source>
</evidence>
<feature type="transmembrane region" description="Helical" evidence="1">
    <location>
        <begin position="30"/>
        <end position="52"/>
    </location>
</feature>
<dbReference type="InterPro" id="IPR019421">
    <property type="entry name" value="7TM_GPCR_serpentine_rcpt_Srd"/>
</dbReference>
<evidence type="ECO:0000256" key="1">
    <source>
        <dbReference type="SAM" id="Phobius"/>
    </source>
</evidence>
<dbReference type="PANTHER" id="PTHR22943:SF248">
    <property type="entry name" value="SEVEN TM RECEPTOR"/>
    <property type="match status" value="1"/>
</dbReference>
<dbReference type="PANTHER" id="PTHR22943">
    <property type="entry name" value="7-TRANSMEMBRANE DOMAIN RECEPTOR C.ELEGANS"/>
    <property type="match status" value="1"/>
</dbReference>
<dbReference type="SUPFAM" id="SSF81321">
    <property type="entry name" value="Family A G protein-coupled receptor-like"/>
    <property type="match status" value="1"/>
</dbReference>